<keyword evidence="2" id="KW-0378">Hydrolase</keyword>
<dbReference type="GO" id="GO:0016787">
    <property type="term" value="F:hydrolase activity"/>
    <property type="evidence" value="ECO:0007669"/>
    <property type="project" value="UniProtKB-KW"/>
</dbReference>
<keyword evidence="3" id="KW-1185">Reference proteome</keyword>
<feature type="transmembrane region" description="Helical" evidence="1">
    <location>
        <begin position="67"/>
        <end position="84"/>
    </location>
</feature>
<dbReference type="RefSeq" id="WP_256421588.1">
    <property type="nucleotide sequence ID" value="NZ_JANHDI010000008.1"/>
</dbReference>
<keyword evidence="1" id="KW-0472">Membrane</keyword>
<keyword evidence="1" id="KW-1133">Transmembrane helix</keyword>
<dbReference type="Proteomes" id="UP001597085">
    <property type="component" value="Unassembled WGS sequence"/>
</dbReference>
<evidence type="ECO:0000313" key="3">
    <source>
        <dbReference type="Proteomes" id="UP001597085"/>
    </source>
</evidence>
<dbReference type="Pfam" id="PF04307">
    <property type="entry name" value="YdjM"/>
    <property type="match status" value="1"/>
</dbReference>
<comment type="caution">
    <text evidence="2">The sequence shown here is derived from an EMBL/GenBank/DDBJ whole genome shotgun (WGS) entry which is preliminary data.</text>
</comment>
<reference evidence="2 3" key="1">
    <citation type="journal article" date="2019" name="Int. J. Syst. Evol. Microbiol.">
        <title>The Global Catalogue of Microorganisms (GCM) 10K type strain sequencing project: providing services to taxonomists for standard genome sequencing and annotation.</title>
        <authorList>
            <consortium name="The Broad Institute Genomics Platform"/>
            <consortium name="The Broad Institute Genome Sequencing Center for Infectious Disease"/>
            <person name="Wu L."/>
            <person name="Ma J."/>
        </authorList>
    </citation>
    <scope>NUCLEOTIDE SEQUENCE [LARGE SCALE GENOMIC DNA]</scope>
    <source>
        <strain evidence="2 3">CGMCC 1.12121</strain>
    </source>
</reference>
<evidence type="ECO:0000313" key="2">
    <source>
        <dbReference type="EMBL" id="MFD1597536.1"/>
    </source>
</evidence>
<dbReference type="AlphaFoldDB" id="A0ABD6CJT7"/>
<protein>
    <submittedName>
        <fullName evidence="2">Metal-dependent hydrolase</fullName>
    </submittedName>
</protein>
<keyword evidence="1" id="KW-0812">Transmembrane</keyword>
<organism evidence="2 3">
    <name type="scientific">Halobellus rarus</name>
    <dbReference type="NCBI Taxonomy" id="1126237"/>
    <lineage>
        <taxon>Archaea</taxon>
        <taxon>Methanobacteriati</taxon>
        <taxon>Methanobacteriota</taxon>
        <taxon>Stenosarchaea group</taxon>
        <taxon>Halobacteria</taxon>
        <taxon>Halobacteriales</taxon>
        <taxon>Haloferacaceae</taxon>
        <taxon>Halobellus</taxon>
    </lineage>
</organism>
<gene>
    <name evidence="2" type="ORF">ACFSBX_00960</name>
</gene>
<evidence type="ECO:0000256" key="1">
    <source>
        <dbReference type="SAM" id="Phobius"/>
    </source>
</evidence>
<dbReference type="EMBL" id="JBHUDK010000002">
    <property type="protein sequence ID" value="MFD1597536.1"/>
    <property type="molecule type" value="Genomic_DNA"/>
</dbReference>
<proteinExistence type="predicted"/>
<sequence>MADLFTHILVGYTLAIVLSWRYEWISYPFVTAVMIGSTLPDLNRIDLLLPEETMTALLGLPFTWSPLHRVGGTLLIVCIGALVVPNAYRCVVFALLSVGAGSHYVLDFLLYKPSGITSPLLWPFVTHGFAVNGFYLSSDRWPIVAATVLAGLVWVVDRRWMHTGHPDT</sequence>
<dbReference type="InterPro" id="IPR007404">
    <property type="entry name" value="YdjM-like"/>
</dbReference>
<name>A0ABD6CJT7_9EURY</name>
<feature type="transmembrane region" description="Helical" evidence="1">
    <location>
        <begin position="140"/>
        <end position="156"/>
    </location>
</feature>
<accession>A0ABD6CJT7</accession>